<evidence type="ECO:0000256" key="1">
    <source>
        <dbReference type="ARBA" id="ARBA00001917"/>
    </source>
</evidence>
<dbReference type="Proteomes" id="UP000803884">
    <property type="component" value="Unassembled WGS sequence"/>
</dbReference>
<feature type="binding site" evidence="5">
    <location>
        <position position="150"/>
    </location>
    <ligand>
        <name>FMN</name>
        <dbReference type="ChEBI" id="CHEBI:58210"/>
    </ligand>
</feature>
<dbReference type="RefSeq" id="XP_069230819.1">
    <property type="nucleotide sequence ID" value="XM_069372167.1"/>
</dbReference>
<dbReference type="PROSITE" id="PS51349">
    <property type="entry name" value="FMN_HYDROXY_ACID_DH_2"/>
    <property type="match status" value="1"/>
</dbReference>
<evidence type="ECO:0000256" key="3">
    <source>
        <dbReference type="ARBA" id="ARBA00024042"/>
    </source>
</evidence>
<feature type="binding site" evidence="5">
    <location>
        <position position="175"/>
    </location>
    <ligand>
        <name>glyoxylate</name>
        <dbReference type="ChEBI" id="CHEBI:36655"/>
    </ligand>
</feature>
<comment type="caution">
    <text evidence="8">The sequence shown here is derived from an EMBL/GenBank/DDBJ whole genome shotgun (WGS) entry which is preliminary data.</text>
</comment>
<dbReference type="GeneID" id="96005005"/>
<dbReference type="GO" id="GO:0010181">
    <property type="term" value="F:FMN binding"/>
    <property type="evidence" value="ECO:0007669"/>
    <property type="project" value="InterPro"/>
</dbReference>
<feature type="signal peptide" evidence="6">
    <location>
        <begin position="1"/>
        <end position="18"/>
    </location>
</feature>
<keyword evidence="5" id="KW-0288">FMN</keyword>
<dbReference type="InterPro" id="IPR000262">
    <property type="entry name" value="FMN-dep_DH"/>
</dbReference>
<dbReference type="PANTHER" id="PTHR10578:SF149">
    <property type="entry name" value="2-HYDROXYACID OXIDASE 2"/>
    <property type="match status" value="1"/>
</dbReference>
<feature type="active site" description="Proton acceptor" evidence="4">
    <location>
        <position position="272"/>
    </location>
</feature>
<evidence type="ECO:0000256" key="2">
    <source>
        <dbReference type="ARBA" id="ARBA00023002"/>
    </source>
</evidence>
<feature type="binding site" evidence="5">
    <location>
        <begin position="121"/>
        <end position="123"/>
    </location>
    <ligand>
        <name>FMN</name>
        <dbReference type="ChEBI" id="CHEBI:58210"/>
    </ligand>
</feature>
<dbReference type="PANTHER" id="PTHR10578">
    <property type="entry name" value="S -2-HYDROXY-ACID OXIDASE-RELATED"/>
    <property type="match status" value="1"/>
</dbReference>
<keyword evidence="6" id="KW-0732">Signal</keyword>
<comment type="cofactor">
    <cofactor evidence="1">
        <name>FMN</name>
        <dbReference type="ChEBI" id="CHEBI:58210"/>
    </cofactor>
</comment>
<protein>
    <recommendedName>
        <fullName evidence="7">FMN hydroxy acid dehydrogenase domain-containing protein</fullName>
    </recommendedName>
</protein>
<dbReference type="AlphaFoldDB" id="A0AB34KRW0"/>
<dbReference type="PIRSF" id="PIRSF000138">
    <property type="entry name" value="Al-hdrx_acd_dh"/>
    <property type="match status" value="1"/>
</dbReference>
<keyword evidence="2" id="KW-0560">Oxidoreductase</keyword>
<feature type="binding site" evidence="5">
    <location>
        <position position="270"/>
    </location>
    <ligand>
        <name>FMN</name>
        <dbReference type="ChEBI" id="CHEBI:58210"/>
    </ligand>
</feature>
<evidence type="ECO:0000259" key="7">
    <source>
        <dbReference type="PROSITE" id="PS51349"/>
    </source>
</evidence>
<dbReference type="PROSITE" id="PS00557">
    <property type="entry name" value="FMN_HYDROXY_ACID_DH_1"/>
    <property type="match status" value="1"/>
</dbReference>
<reference evidence="8 9" key="1">
    <citation type="journal article" date="2020" name="Microbiol. Resour. Announc.">
        <title>Draft Genome Sequence of a Cladosporium Species Isolated from the Mesophotic Ascidian Didemnum maculosum.</title>
        <authorList>
            <person name="Gioti A."/>
            <person name="Siaperas R."/>
            <person name="Nikolaivits E."/>
            <person name="Le Goff G."/>
            <person name="Ouazzani J."/>
            <person name="Kotoulas G."/>
            <person name="Topakas E."/>
        </authorList>
    </citation>
    <scope>NUCLEOTIDE SEQUENCE [LARGE SCALE GENOMIC DNA]</scope>
    <source>
        <strain evidence="8 9">TM138-S3</strain>
    </source>
</reference>
<feature type="domain" description="FMN hydroxy acid dehydrogenase" evidence="7">
    <location>
        <begin position="42"/>
        <end position="379"/>
    </location>
</feature>
<evidence type="ECO:0000313" key="9">
    <source>
        <dbReference type="Proteomes" id="UP000803884"/>
    </source>
</evidence>
<feature type="binding site" evidence="5">
    <location>
        <position position="275"/>
    </location>
    <ligand>
        <name>glyoxylate</name>
        <dbReference type="ChEBI" id="CHEBI:36655"/>
    </ligand>
</feature>
<name>A0AB34KRW0_9PEZI</name>
<dbReference type="EMBL" id="JAAQHG020000009">
    <property type="protein sequence ID" value="KAL1587714.1"/>
    <property type="molecule type" value="Genomic_DNA"/>
</dbReference>
<dbReference type="Pfam" id="PF01070">
    <property type="entry name" value="FMN_dh"/>
    <property type="match status" value="2"/>
</dbReference>
<proteinExistence type="inferred from homology"/>
<feature type="binding site" evidence="5">
    <location>
        <begin position="306"/>
        <end position="310"/>
    </location>
    <ligand>
        <name>FMN</name>
        <dbReference type="ChEBI" id="CHEBI:58210"/>
    </ligand>
</feature>
<sequence length="406" mass="44759">MRSSTIMAALGAALSVRAADIDFEGLPDTGLDTSAWTAGENPPIDDMVDANDFQFAAKNKLNGRRYAYYRTAALDEITYERNMHDWEKLRMNGFAFNDVSNLYKNTSILGYEFASPFFIAPAAKAGYTDDGAETNLVKAAGDENILYVPSISASLSIEEIGAAKRDGQIMFHQQYIWSDKDRLREELKRMEDSGFHAVFLTVDNTGVEGVRPRYDRYRTSGGTSHADDNTISAINELRQMTSLPIVPKGVKTAHDVKLCAELGFPAVYISNHGGRQVDLGPTAIEILLDLHRDYPEVFGQIEIYADGGVRHASHILALISLGVTAVGVGRPFYFANIYGQDGIAKLIDIFNTELDTTMKLMGEADIRGMRGNATFTNTKKVELDYFGAPLPNDISTSVYSIPEPLY</sequence>
<feature type="binding site" evidence="5">
    <location>
        <position position="173"/>
    </location>
    <ligand>
        <name>FMN</name>
        <dbReference type="ChEBI" id="CHEBI:58210"/>
    </ligand>
</feature>
<evidence type="ECO:0000256" key="4">
    <source>
        <dbReference type="PIRSR" id="PIRSR000138-1"/>
    </source>
</evidence>
<evidence type="ECO:0000313" key="8">
    <source>
        <dbReference type="EMBL" id="KAL1587714.1"/>
    </source>
</evidence>
<feature type="binding site" evidence="5">
    <location>
        <position position="201"/>
    </location>
    <ligand>
        <name>FMN</name>
        <dbReference type="ChEBI" id="CHEBI:58210"/>
    </ligand>
</feature>
<dbReference type="Gene3D" id="3.20.20.70">
    <property type="entry name" value="Aldolase class I"/>
    <property type="match status" value="1"/>
</dbReference>
<evidence type="ECO:0000256" key="6">
    <source>
        <dbReference type="SAM" id="SignalP"/>
    </source>
</evidence>
<feature type="binding site" evidence="5">
    <location>
        <position position="68"/>
    </location>
    <ligand>
        <name>glyoxylate</name>
        <dbReference type="ChEBI" id="CHEBI:36655"/>
    </ligand>
</feature>
<gene>
    <name evidence="8" type="ORF">WHR41_03561</name>
</gene>
<feature type="binding site" evidence="5">
    <location>
        <position position="211"/>
    </location>
    <ligand>
        <name>glyoxylate</name>
        <dbReference type="ChEBI" id="CHEBI:36655"/>
    </ligand>
</feature>
<evidence type="ECO:0000256" key="5">
    <source>
        <dbReference type="PIRSR" id="PIRSR000138-2"/>
    </source>
</evidence>
<dbReference type="InterPro" id="IPR037396">
    <property type="entry name" value="FMN_HAD"/>
</dbReference>
<feature type="binding site" evidence="5">
    <location>
        <begin position="329"/>
        <end position="330"/>
    </location>
    <ligand>
        <name>FMN</name>
        <dbReference type="ChEBI" id="CHEBI:58210"/>
    </ligand>
</feature>
<feature type="binding site" evidence="5">
    <location>
        <position position="248"/>
    </location>
    <ligand>
        <name>FMN</name>
        <dbReference type="ChEBI" id="CHEBI:58210"/>
    </ligand>
</feature>
<feature type="chain" id="PRO_5044199390" description="FMN hydroxy acid dehydrogenase domain-containing protein" evidence="6">
    <location>
        <begin position="19"/>
        <end position="406"/>
    </location>
</feature>
<organism evidence="8 9">
    <name type="scientific">Cladosporium halotolerans</name>
    <dbReference type="NCBI Taxonomy" id="1052096"/>
    <lineage>
        <taxon>Eukaryota</taxon>
        <taxon>Fungi</taxon>
        <taxon>Dikarya</taxon>
        <taxon>Ascomycota</taxon>
        <taxon>Pezizomycotina</taxon>
        <taxon>Dothideomycetes</taxon>
        <taxon>Dothideomycetidae</taxon>
        <taxon>Cladosporiales</taxon>
        <taxon>Cladosporiaceae</taxon>
        <taxon>Cladosporium</taxon>
    </lineage>
</organism>
<keyword evidence="5" id="KW-0285">Flavoprotein</keyword>
<dbReference type="InterPro" id="IPR012133">
    <property type="entry name" value="Alpha-hydoxy_acid_DH_FMN"/>
</dbReference>
<comment type="similarity">
    <text evidence="3">Belongs to the FMN-dependent alpha-hydroxy acid dehydrogenase family.</text>
</comment>
<dbReference type="InterPro" id="IPR013785">
    <property type="entry name" value="Aldolase_TIM"/>
</dbReference>
<accession>A0AB34KRW0</accession>
<feature type="binding site" evidence="5">
    <location>
        <position position="272"/>
    </location>
    <ligand>
        <name>glyoxylate</name>
        <dbReference type="ChEBI" id="CHEBI:36655"/>
    </ligand>
</feature>
<dbReference type="InterPro" id="IPR008259">
    <property type="entry name" value="FMN_hydac_DH_AS"/>
</dbReference>
<keyword evidence="9" id="KW-1185">Reference proteome</keyword>
<dbReference type="GO" id="GO:0016491">
    <property type="term" value="F:oxidoreductase activity"/>
    <property type="evidence" value="ECO:0007669"/>
    <property type="project" value="UniProtKB-KW"/>
</dbReference>
<dbReference type="SUPFAM" id="SSF51395">
    <property type="entry name" value="FMN-linked oxidoreductases"/>
    <property type="match status" value="1"/>
</dbReference>